<dbReference type="Gramene" id="TraesWEE_scaffold_041803_01G000100.1">
    <property type="protein sequence ID" value="TraesWEE_scaffold_041803_01G000100.1"/>
    <property type="gene ID" value="TraesWEE_scaffold_041803_01G000100"/>
</dbReference>
<dbReference type="Gramene" id="TraesCS3A02G216300.1">
    <property type="protein sequence ID" value="TraesCS3A02G216300.1.cds1"/>
    <property type="gene ID" value="TraesCS3A02G216300"/>
</dbReference>
<dbReference type="Gramene" id="TraesPARA_EIv1.0_0824920.1">
    <property type="protein sequence ID" value="TraesPARA_EIv1.0_0824920.1.CDS1"/>
    <property type="gene ID" value="TraesPARA_EIv1.0_0824920"/>
</dbReference>
<dbReference type="Gene3D" id="1.10.238.10">
    <property type="entry name" value="EF-hand"/>
    <property type="match status" value="2"/>
</dbReference>
<feature type="compositionally biased region" description="Low complexity" evidence="3">
    <location>
        <begin position="46"/>
        <end position="70"/>
    </location>
</feature>
<dbReference type="GeneID" id="123058361"/>
<feature type="compositionally biased region" description="Polar residues" evidence="3">
    <location>
        <begin position="75"/>
        <end position="89"/>
    </location>
</feature>
<dbReference type="GO" id="GO:0005509">
    <property type="term" value="F:calcium ion binding"/>
    <property type="evidence" value="ECO:0000318"/>
    <property type="project" value="GO_Central"/>
</dbReference>
<organism evidence="5">
    <name type="scientific">Triticum aestivum</name>
    <name type="common">Wheat</name>
    <dbReference type="NCBI Taxonomy" id="4565"/>
    <lineage>
        <taxon>Eukaryota</taxon>
        <taxon>Viridiplantae</taxon>
        <taxon>Streptophyta</taxon>
        <taxon>Embryophyta</taxon>
        <taxon>Tracheophyta</taxon>
        <taxon>Spermatophyta</taxon>
        <taxon>Magnoliopsida</taxon>
        <taxon>Liliopsida</taxon>
        <taxon>Poales</taxon>
        <taxon>Poaceae</taxon>
        <taxon>BOP clade</taxon>
        <taxon>Pooideae</taxon>
        <taxon>Triticodae</taxon>
        <taxon>Triticeae</taxon>
        <taxon>Triticinae</taxon>
        <taxon>Triticum</taxon>
    </lineage>
</organism>
<evidence type="ECO:0000256" key="1">
    <source>
        <dbReference type="ARBA" id="ARBA00022737"/>
    </source>
</evidence>
<dbReference type="Gramene" id="TraesCAD_scaffold_011944_01G000100.1">
    <property type="protein sequence ID" value="TraesCAD_scaffold_011944_01G000100.1"/>
    <property type="gene ID" value="TraesCAD_scaffold_011944_01G000100"/>
</dbReference>
<dbReference type="OrthoDB" id="26525at2759"/>
<dbReference type="STRING" id="4565.A0A3B6EFN9"/>
<dbReference type="SMART" id="SM00054">
    <property type="entry name" value="EFh"/>
    <property type="match status" value="4"/>
</dbReference>
<evidence type="ECO:0000313" key="5">
    <source>
        <dbReference type="EnsemblPlants" id="TraesCS3A02G216300.1.cds1"/>
    </source>
</evidence>
<dbReference type="InterPro" id="IPR051111">
    <property type="entry name" value="Ca-binding_regulatory"/>
</dbReference>
<dbReference type="CDD" id="cd00051">
    <property type="entry name" value="EFh"/>
    <property type="match status" value="1"/>
</dbReference>
<dbReference type="PANTHER" id="PTHR46311:SF5">
    <property type="entry name" value="EF-HAND DOMAIN-CONTAINING PROTEIN"/>
    <property type="match status" value="1"/>
</dbReference>
<dbReference type="PROSITE" id="PS00018">
    <property type="entry name" value="EF_HAND_1"/>
    <property type="match status" value="4"/>
</dbReference>
<feature type="domain" description="EF-hand" evidence="4">
    <location>
        <begin position="134"/>
        <end position="169"/>
    </location>
</feature>
<dbReference type="FunFam" id="1.10.238.10:FF:000003">
    <property type="entry name" value="Calmodulin A"/>
    <property type="match status" value="1"/>
</dbReference>
<dbReference type="Gramene" id="TraesROB_scaffold_037276_01G000100.1">
    <property type="protein sequence ID" value="TraesROB_scaffold_037276_01G000100.1"/>
    <property type="gene ID" value="TraesROB_scaffold_037276_01G000100"/>
</dbReference>
<dbReference type="GO" id="GO:0030234">
    <property type="term" value="F:enzyme regulator activity"/>
    <property type="evidence" value="ECO:0000318"/>
    <property type="project" value="GO_Central"/>
</dbReference>
<feature type="domain" description="EF-hand" evidence="4">
    <location>
        <begin position="97"/>
        <end position="132"/>
    </location>
</feature>
<dbReference type="SMR" id="A0A3B6EFN9"/>
<proteinExistence type="predicted"/>
<dbReference type="Gramene" id="TraesKAR3A01G0249550.1">
    <property type="protein sequence ID" value="cds.TraesKAR3A01G0249550.1"/>
    <property type="gene ID" value="TraesKAR3A01G0249550"/>
</dbReference>
<feature type="domain" description="EF-hand" evidence="4">
    <location>
        <begin position="177"/>
        <end position="212"/>
    </location>
</feature>
<accession>A0A3B6EFN9</accession>
<dbReference type="OMA" id="PREDRVH"/>
<dbReference type="InterPro" id="IPR011992">
    <property type="entry name" value="EF-hand-dom_pair"/>
</dbReference>
<dbReference type="Gramene" id="TraesCLE_scaffold_044453_01G000100.1">
    <property type="protein sequence ID" value="TraesCLE_scaffold_044453_01G000100.1"/>
    <property type="gene ID" value="TraesCLE_scaffold_044453_01G000100"/>
</dbReference>
<reference evidence="5" key="2">
    <citation type="submission" date="2018-10" db="UniProtKB">
        <authorList>
            <consortium name="EnsemblPlants"/>
        </authorList>
    </citation>
    <scope>IDENTIFICATION</scope>
</reference>
<dbReference type="AlphaFoldDB" id="A0A3B6EFN9"/>
<gene>
    <name evidence="5" type="primary">LOC123058361</name>
</gene>
<keyword evidence="2" id="KW-0106">Calcium</keyword>
<evidence type="ECO:0000313" key="6">
    <source>
        <dbReference type="Proteomes" id="UP000019116"/>
    </source>
</evidence>
<evidence type="ECO:0000256" key="3">
    <source>
        <dbReference type="SAM" id="MobiDB-lite"/>
    </source>
</evidence>
<dbReference type="PROSITE" id="PS50222">
    <property type="entry name" value="EF_HAND_2"/>
    <property type="match status" value="4"/>
</dbReference>
<dbReference type="Pfam" id="PF13499">
    <property type="entry name" value="EF-hand_7"/>
    <property type="match status" value="2"/>
</dbReference>
<dbReference type="Gramene" id="TraesRN3A0100573900.1">
    <property type="protein sequence ID" value="TraesRN3A0100573900.1"/>
    <property type="gene ID" value="TraesRN3A0100573900"/>
</dbReference>
<feature type="compositionally biased region" description="Basic residues" evidence="3">
    <location>
        <begin position="1"/>
        <end position="15"/>
    </location>
</feature>
<reference evidence="5" key="1">
    <citation type="submission" date="2018-08" db="EMBL/GenBank/DDBJ databases">
        <authorList>
            <person name="Rossello M."/>
        </authorList>
    </citation>
    <scope>NUCLEOTIDE SEQUENCE [LARGE SCALE GENOMIC DNA]</scope>
    <source>
        <strain evidence="5">cv. Chinese Spring</strain>
    </source>
</reference>
<name>A0A3B6EFN9_WHEAT</name>
<dbReference type="InterPro" id="IPR018247">
    <property type="entry name" value="EF_Hand_1_Ca_BS"/>
</dbReference>
<dbReference type="RefSeq" id="XP_044337035.1">
    <property type="nucleotide sequence ID" value="XM_044481100.1"/>
</dbReference>
<dbReference type="EnsemblPlants" id="TraesCS3A02G216300.1">
    <property type="protein sequence ID" value="TraesCS3A02G216300.1.cds1"/>
    <property type="gene ID" value="TraesCS3A02G216300"/>
</dbReference>
<protein>
    <recommendedName>
        <fullName evidence="4">EF-hand domain-containing protein</fullName>
    </recommendedName>
</protein>
<dbReference type="GO" id="GO:0005737">
    <property type="term" value="C:cytoplasm"/>
    <property type="evidence" value="ECO:0000318"/>
    <property type="project" value="GO_Central"/>
</dbReference>
<evidence type="ECO:0000256" key="2">
    <source>
        <dbReference type="ARBA" id="ARBA00022837"/>
    </source>
</evidence>
<dbReference type="SUPFAM" id="SSF47473">
    <property type="entry name" value="EF-hand"/>
    <property type="match status" value="1"/>
</dbReference>
<feature type="region of interest" description="Disordered" evidence="3">
    <location>
        <begin position="1"/>
        <end position="94"/>
    </location>
</feature>
<dbReference type="Proteomes" id="UP000019116">
    <property type="component" value="Chromosome 3A"/>
</dbReference>
<dbReference type="Gramene" id="TraesCS3A03G0561100.1">
    <property type="protein sequence ID" value="TraesCS3A03G0561100.1.CDS1"/>
    <property type="gene ID" value="TraesCS3A03G0561100"/>
</dbReference>
<sequence>MKRPRHQKLKTRSRRKEWSDLVATPRNMQSHRPATEDHVREESRSARAQPTTRARAAATRTTVTPARRSAFMSVPSDSGQETPPSATESGRTRLQDEQLGQLRELFIRFDLDGDGSLTKLEIAALLRSLGLRPAEGDEIHTLIASMDIDGNGTVEFDELTSSLSQLLLGPGRSSVAVDHEQLAEAFRAFDRDGNGYISAAELARSMAQMGHPICYAELNDMMREADTDGDGSISFEEFAAIMAKSAVEFLGLAVL</sequence>
<dbReference type="PANTHER" id="PTHR46311">
    <property type="entry name" value="CALCIUM-BINDING PROTEIN 8-RELATED"/>
    <property type="match status" value="1"/>
</dbReference>
<keyword evidence="6" id="KW-1185">Reference proteome</keyword>
<keyword evidence="1" id="KW-0677">Repeat</keyword>
<evidence type="ECO:0000259" key="4">
    <source>
        <dbReference type="PROSITE" id="PS50222"/>
    </source>
</evidence>
<dbReference type="Gramene" id="TraesJUL3A03G01423500.1">
    <property type="protein sequence ID" value="TraesJUL3A03G01423500.1.CDS1"/>
    <property type="gene ID" value="TraesJUL3A03G01423500"/>
</dbReference>
<dbReference type="InterPro" id="IPR002048">
    <property type="entry name" value="EF_hand_dom"/>
</dbReference>
<feature type="compositionally biased region" description="Basic and acidic residues" evidence="3">
    <location>
        <begin position="33"/>
        <end position="45"/>
    </location>
</feature>
<feature type="domain" description="EF-hand" evidence="4">
    <location>
        <begin position="213"/>
        <end position="248"/>
    </location>
</feature>